<dbReference type="CDD" id="cd10147">
    <property type="entry name" value="Wzt_C-like"/>
    <property type="match status" value="1"/>
</dbReference>
<dbReference type="CDD" id="cd03220">
    <property type="entry name" value="ABC_KpsT_Wzt"/>
    <property type="match status" value="1"/>
</dbReference>
<dbReference type="InterPro" id="IPR003593">
    <property type="entry name" value="AAA+_ATPase"/>
</dbReference>
<evidence type="ECO:0000256" key="4">
    <source>
        <dbReference type="ARBA" id="ARBA00022840"/>
    </source>
</evidence>
<dbReference type="InterPro" id="IPR050683">
    <property type="entry name" value="Bact_Polysacc_Export_ATP-bd"/>
</dbReference>
<dbReference type="InterPro" id="IPR017871">
    <property type="entry name" value="ABC_transporter-like_CS"/>
</dbReference>
<evidence type="ECO:0000256" key="3">
    <source>
        <dbReference type="ARBA" id="ARBA00022741"/>
    </source>
</evidence>
<dbReference type="OrthoDB" id="9778870at2"/>
<dbReference type="PANTHER" id="PTHR46743">
    <property type="entry name" value="TEICHOIC ACIDS EXPORT ATP-BINDING PROTEIN TAGH"/>
    <property type="match status" value="1"/>
</dbReference>
<dbReference type="GO" id="GO:0005524">
    <property type="term" value="F:ATP binding"/>
    <property type="evidence" value="ECO:0007669"/>
    <property type="project" value="UniProtKB-KW"/>
</dbReference>
<evidence type="ECO:0000259" key="5">
    <source>
        <dbReference type="PROSITE" id="PS50893"/>
    </source>
</evidence>
<dbReference type="GO" id="GO:0016887">
    <property type="term" value="F:ATP hydrolysis activity"/>
    <property type="evidence" value="ECO:0007669"/>
    <property type="project" value="InterPro"/>
</dbReference>
<dbReference type="SUPFAM" id="SSF52540">
    <property type="entry name" value="P-loop containing nucleoside triphosphate hydrolases"/>
    <property type="match status" value="1"/>
</dbReference>
<dbReference type="RefSeq" id="WP_091852236.1">
    <property type="nucleotide sequence ID" value="NZ_FOHZ01000011.1"/>
</dbReference>
<dbReference type="GO" id="GO:0016020">
    <property type="term" value="C:membrane"/>
    <property type="evidence" value="ECO:0007669"/>
    <property type="project" value="InterPro"/>
</dbReference>
<dbReference type="InterPro" id="IPR027417">
    <property type="entry name" value="P-loop_NTPase"/>
</dbReference>
<dbReference type="InterPro" id="IPR015860">
    <property type="entry name" value="ABC_transpr_TagH-like"/>
</dbReference>
<dbReference type="Gene3D" id="3.40.50.300">
    <property type="entry name" value="P-loop containing nucleotide triphosphate hydrolases"/>
    <property type="match status" value="1"/>
</dbReference>
<dbReference type="Pfam" id="PF14524">
    <property type="entry name" value="Wzt_C"/>
    <property type="match status" value="1"/>
</dbReference>
<name>A0A1I0EWW1_9GAMM</name>
<feature type="domain" description="ABC transporter" evidence="5">
    <location>
        <begin position="35"/>
        <end position="255"/>
    </location>
</feature>
<dbReference type="Pfam" id="PF00005">
    <property type="entry name" value="ABC_tran"/>
    <property type="match status" value="1"/>
</dbReference>
<keyword evidence="2" id="KW-0813">Transport</keyword>
<dbReference type="STRING" id="430453.SAMN04487962_1115"/>
<dbReference type="PROSITE" id="PS00211">
    <property type="entry name" value="ABC_TRANSPORTER_1"/>
    <property type="match status" value="1"/>
</dbReference>
<dbReference type="Proteomes" id="UP000198762">
    <property type="component" value="Unassembled WGS sequence"/>
</dbReference>
<dbReference type="Gene3D" id="2.70.50.60">
    <property type="entry name" value="abc- transporter (atp binding component) like domain"/>
    <property type="match status" value="1"/>
</dbReference>
<evidence type="ECO:0000256" key="2">
    <source>
        <dbReference type="ARBA" id="ARBA00022448"/>
    </source>
</evidence>
<keyword evidence="3" id="KW-0547">Nucleotide-binding</keyword>
<proteinExistence type="inferred from homology"/>
<evidence type="ECO:0000256" key="1">
    <source>
        <dbReference type="ARBA" id="ARBA00005417"/>
    </source>
</evidence>
<dbReference type="GO" id="GO:0140359">
    <property type="term" value="F:ABC-type transporter activity"/>
    <property type="evidence" value="ECO:0007669"/>
    <property type="project" value="InterPro"/>
</dbReference>
<keyword evidence="4 6" id="KW-0067">ATP-binding</keyword>
<accession>A0A1I0EWW1</accession>
<dbReference type="InterPro" id="IPR003439">
    <property type="entry name" value="ABC_transporter-like_ATP-bd"/>
</dbReference>
<dbReference type="SMART" id="SM00382">
    <property type="entry name" value="AAA"/>
    <property type="match status" value="1"/>
</dbReference>
<reference evidence="7" key="1">
    <citation type="submission" date="2016-10" db="EMBL/GenBank/DDBJ databases">
        <authorList>
            <person name="Varghese N."/>
            <person name="Submissions S."/>
        </authorList>
    </citation>
    <scope>NUCLEOTIDE SEQUENCE [LARGE SCALE GENOMIC DNA]</scope>
    <source>
        <strain evidence="7">CGMCC 1.6489</strain>
    </source>
</reference>
<evidence type="ECO:0000313" key="7">
    <source>
        <dbReference type="Proteomes" id="UP000198762"/>
    </source>
</evidence>
<keyword evidence="7" id="KW-1185">Reference proteome</keyword>
<gene>
    <name evidence="6" type="ORF">SAMN04487962_1115</name>
</gene>
<evidence type="ECO:0000313" key="6">
    <source>
        <dbReference type="EMBL" id="SET49639.1"/>
    </source>
</evidence>
<dbReference type="PROSITE" id="PS50893">
    <property type="entry name" value="ABC_TRANSPORTER_2"/>
    <property type="match status" value="1"/>
</dbReference>
<dbReference type="InterPro" id="IPR029439">
    <property type="entry name" value="Wzt_C"/>
</dbReference>
<dbReference type="AlphaFoldDB" id="A0A1I0EWW1"/>
<protein>
    <submittedName>
        <fullName evidence="6">Lipopolysaccharide transport system ATP-binding protein</fullName>
    </submittedName>
</protein>
<dbReference type="EMBL" id="FOHZ01000011">
    <property type="protein sequence ID" value="SET49639.1"/>
    <property type="molecule type" value="Genomic_DNA"/>
</dbReference>
<dbReference type="PANTHER" id="PTHR46743:SF2">
    <property type="entry name" value="TEICHOIC ACIDS EXPORT ATP-BINDING PROTEIN TAGH"/>
    <property type="match status" value="1"/>
</dbReference>
<comment type="similarity">
    <text evidence="1">Belongs to the ABC transporter superfamily.</text>
</comment>
<sequence>MSSEMAIKVSQLSKRFEIFQQPRDRLKQMILPWLQRGVGLRQVQYFQEFWAVRDVSFEVRRGETVGIIGRNGSGKSTLLQMICGTLTPTHGTVETTGRIAALLELGSGFNPEFTGRENVYLNASLYGLTREQTAQRFKQIEQFADIGDFIDQPVKTYSSGMMVRLAFAVIAHVDADILVVDEALSVGDAVFTQKCMRFIRKFQENGTLLFVSHDTSAVQSLCESAVWLNHGEVRRTGAAKEVSEAYLQYSLQQIYGEEAKLASFDEASLGNHDDTIESHDIEHSQQVYSSEYHVENNLSEANGWTTGKAKITAVELLDAGGSNPGVFAGGETVRLRIRTEAYDNFSQPILGFLVKDRLGQDLFGENTLPFSAFNPLKLKMGQILEGEFVFTLPMLPNGQYAIMASFADGDLHNNVQHHWLHDAIILHISSSKVRWGLVGINFDKVSLNILP</sequence>
<organism evidence="6 7">
    <name type="scientific">Marinobacter segnicrescens</name>
    <dbReference type="NCBI Taxonomy" id="430453"/>
    <lineage>
        <taxon>Bacteria</taxon>
        <taxon>Pseudomonadati</taxon>
        <taxon>Pseudomonadota</taxon>
        <taxon>Gammaproteobacteria</taxon>
        <taxon>Pseudomonadales</taxon>
        <taxon>Marinobacteraceae</taxon>
        <taxon>Marinobacter</taxon>
    </lineage>
</organism>